<dbReference type="EMBL" id="VOHE01000008">
    <property type="protein sequence ID" value="TWT17360.1"/>
    <property type="molecule type" value="Genomic_DNA"/>
</dbReference>
<organism evidence="4 5">
    <name type="scientific">Luteimonas wenzhouensis</name>
    <dbReference type="NCBI Taxonomy" id="2599615"/>
    <lineage>
        <taxon>Bacteria</taxon>
        <taxon>Pseudomonadati</taxon>
        <taxon>Pseudomonadota</taxon>
        <taxon>Gammaproteobacteria</taxon>
        <taxon>Lysobacterales</taxon>
        <taxon>Lysobacteraceae</taxon>
        <taxon>Luteimonas</taxon>
    </lineage>
</organism>
<dbReference type="PANTHER" id="PTHR30015">
    <property type="entry name" value="MRR RESTRICTION SYSTEM PROTEIN"/>
    <property type="match status" value="1"/>
</dbReference>
<comment type="caution">
    <text evidence="4">The sequence shown here is derived from an EMBL/GenBank/DDBJ whole genome shotgun (WGS) entry which is preliminary data.</text>
</comment>
<accession>A0A5C5TVX1</accession>
<evidence type="ECO:0000313" key="5">
    <source>
        <dbReference type="Proteomes" id="UP000315949"/>
    </source>
</evidence>
<feature type="region of interest" description="Disordered" evidence="1">
    <location>
        <begin position="218"/>
        <end position="256"/>
    </location>
</feature>
<name>A0A5C5TVX1_9GAMM</name>
<keyword evidence="4" id="KW-0378">Hydrolase</keyword>
<keyword evidence="2" id="KW-1133">Transmembrane helix</keyword>
<evidence type="ECO:0000313" key="4">
    <source>
        <dbReference type="EMBL" id="TWT17360.1"/>
    </source>
</evidence>
<dbReference type="GO" id="GO:0003677">
    <property type="term" value="F:DNA binding"/>
    <property type="evidence" value="ECO:0007669"/>
    <property type="project" value="InterPro"/>
</dbReference>
<gene>
    <name evidence="4" type="ORF">FQY79_13220</name>
</gene>
<dbReference type="SUPFAM" id="SSF52980">
    <property type="entry name" value="Restriction endonuclease-like"/>
    <property type="match status" value="1"/>
</dbReference>
<feature type="transmembrane region" description="Helical" evidence="2">
    <location>
        <begin position="173"/>
        <end position="191"/>
    </location>
</feature>
<reference evidence="4 5" key="1">
    <citation type="submission" date="2019-07" db="EMBL/GenBank/DDBJ databases">
        <title>Luteimonas sp. YD-1 nov., isolated from acidic soil.</title>
        <authorList>
            <person name="Zhou J."/>
        </authorList>
    </citation>
    <scope>NUCLEOTIDE SEQUENCE [LARGE SCALE GENOMIC DNA]</scope>
    <source>
        <strain evidence="4 5">YD-1</strain>
    </source>
</reference>
<dbReference type="GO" id="GO:0015666">
    <property type="term" value="F:restriction endodeoxyribonuclease activity"/>
    <property type="evidence" value="ECO:0007669"/>
    <property type="project" value="TreeGrafter"/>
</dbReference>
<keyword evidence="2" id="KW-0472">Membrane</keyword>
<dbReference type="Proteomes" id="UP000315949">
    <property type="component" value="Unassembled WGS sequence"/>
</dbReference>
<proteinExistence type="predicted"/>
<sequence length="339" mass="36462">MSNWLIAIAVTLLLGGVATFYFHVIQRRRDETRAGITALSGVSWRSFIHMVLDALGRRGFTRLVDEDNAGDDRDFVLVRGEERWLLSCKHGSAFVLGRLAVNELARAIELKEAAGAFLVTQGRISDEVRPVASLQRIELLDGPALWPQLRDFLPAQQLAAIRDQAAGLSRRRIVLSWLAALLAGVATWLALPSPSRPAPRGPAPAMAPAAPTVPVATAGAEPADDAQAAGRGNDTDGAPPAGPDPAPAARPADPAPATLPIERQRADVAAAVATLPDVDRAFWSTESTLHVMLNAIEGDAFSRICPLVERYDELASSRIQLTPPPESGRNVRFRQCRSY</sequence>
<dbReference type="Pfam" id="PF04471">
    <property type="entry name" value="Mrr_cat"/>
    <property type="match status" value="1"/>
</dbReference>
<feature type="transmembrane region" description="Helical" evidence="2">
    <location>
        <begin position="6"/>
        <end position="24"/>
    </location>
</feature>
<evidence type="ECO:0000259" key="3">
    <source>
        <dbReference type="Pfam" id="PF04471"/>
    </source>
</evidence>
<dbReference type="RefSeq" id="WP_146313378.1">
    <property type="nucleotide sequence ID" value="NZ_VOHE01000008.1"/>
</dbReference>
<dbReference type="OrthoDB" id="5965220at2"/>
<dbReference type="AlphaFoldDB" id="A0A5C5TVX1"/>
<protein>
    <submittedName>
        <fullName evidence="4">Restriction endonuclease</fullName>
    </submittedName>
</protein>
<dbReference type="InterPro" id="IPR011335">
    <property type="entry name" value="Restrct_endonuc-II-like"/>
</dbReference>
<keyword evidence="2" id="KW-0812">Transmembrane</keyword>
<evidence type="ECO:0000256" key="2">
    <source>
        <dbReference type="SAM" id="Phobius"/>
    </source>
</evidence>
<dbReference type="InterPro" id="IPR052906">
    <property type="entry name" value="Type_IV_Methyl-Rstrct_Enzyme"/>
</dbReference>
<keyword evidence="4" id="KW-0540">Nuclease</keyword>
<dbReference type="InterPro" id="IPR007560">
    <property type="entry name" value="Restrct_endonuc_IV_Mrr"/>
</dbReference>
<feature type="domain" description="Restriction endonuclease type IV Mrr" evidence="3">
    <location>
        <begin position="41"/>
        <end position="145"/>
    </location>
</feature>
<keyword evidence="5" id="KW-1185">Reference proteome</keyword>
<dbReference type="GO" id="GO:0009307">
    <property type="term" value="P:DNA restriction-modification system"/>
    <property type="evidence" value="ECO:0007669"/>
    <property type="project" value="InterPro"/>
</dbReference>
<dbReference type="PANTHER" id="PTHR30015:SF7">
    <property type="entry name" value="TYPE IV METHYL-DIRECTED RESTRICTION ENZYME ECOKMRR"/>
    <property type="match status" value="1"/>
</dbReference>
<feature type="compositionally biased region" description="Low complexity" evidence="1">
    <location>
        <begin position="218"/>
        <end position="230"/>
    </location>
</feature>
<evidence type="ECO:0000256" key="1">
    <source>
        <dbReference type="SAM" id="MobiDB-lite"/>
    </source>
</evidence>
<keyword evidence="4" id="KW-0255">Endonuclease</keyword>